<dbReference type="EMBL" id="CP002199">
    <property type="protein sequence ID" value="ADN17752.1"/>
    <property type="molecule type" value="Genomic_DNA"/>
</dbReference>
<sequence length="79" mass="9054">MEKDKKLYSTLPELMARTDPKMTQRYLAEQLGVSASVINRLYNGQPVTFKLNPEVLEKICNYFDCPLADLLTMKSPNDI</sequence>
<evidence type="ECO:0000259" key="1">
    <source>
        <dbReference type="PROSITE" id="PS50943"/>
    </source>
</evidence>
<keyword evidence="2" id="KW-0614">Plasmid</keyword>
<dbReference type="AlphaFoldDB" id="E0ULC2"/>
<dbReference type="GO" id="GO:0003677">
    <property type="term" value="F:DNA binding"/>
    <property type="evidence" value="ECO:0007669"/>
    <property type="project" value="InterPro"/>
</dbReference>
<dbReference type="Pfam" id="PF13443">
    <property type="entry name" value="HTH_26"/>
    <property type="match status" value="1"/>
</dbReference>
<gene>
    <name evidence="2" type="ordered locus">Cyan7822_5898</name>
</gene>
<dbReference type="InterPro" id="IPR010982">
    <property type="entry name" value="Lambda_DNA-bd_dom_sf"/>
</dbReference>
<proteinExistence type="predicted"/>
<dbReference type="KEGG" id="cyj:Cyan7822_5898"/>
<dbReference type="CDD" id="cd00093">
    <property type="entry name" value="HTH_XRE"/>
    <property type="match status" value="1"/>
</dbReference>
<name>E0ULC2_GLOV7</name>
<reference evidence="3" key="1">
    <citation type="journal article" date="2011" name="MBio">
        <title>Novel metabolic attributes of the genus Cyanothece, comprising a group of unicellular nitrogen-fixing Cyanobacteria.</title>
        <authorList>
            <person name="Bandyopadhyay A."/>
            <person name="Elvitigala T."/>
            <person name="Welsh E."/>
            <person name="Stockel J."/>
            <person name="Liberton M."/>
            <person name="Min H."/>
            <person name="Sherman L.A."/>
            <person name="Pakrasi H.B."/>
        </authorList>
    </citation>
    <scope>NUCLEOTIDE SEQUENCE [LARGE SCALE GENOMIC DNA]</scope>
    <source>
        <strain evidence="3">PCC 7822</strain>
        <plasmid evidence="3">Cy782201</plasmid>
    </source>
</reference>
<evidence type="ECO:0000313" key="2">
    <source>
        <dbReference type="EMBL" id="ADN17752.1"/>
    </source>
</evidence>
<keyword evidence="3" id="KW-1185">Reference proteome</keyword>
<dbReference type="Gene3D" id="1.10.260.40">
    <property type="entry name" value="lambda repressor-like DNA-binding domains"/>
    <property type="match status" value="1"/>
</dbReference>
<dbReference type="PROSITE" id="PS50943">
    <property type="entry name" value="HTH_CROC1"/>
    <property type="match status" value="1"/>
</dbReference>
<dbReference type="RefSeq" id="WP_013334502.1">
    <property type="nucleotide sequence ID" value="NC_014533.1"/>
</dbReference>
<evidence type="ECO:0000313" key="3">
    <source>
        <dbReference type="Proteomes" id="UP000008206"/>
    </source>
</evidence>
<dbReference type="SMART" id="SM00530">
    <property type="entry name" value="HTH_XRE"/>
    <property type="match status" value="1"/>
</dbReference>
<dbReference type="OrthoDB" id="427043at2"/>
<accession>E0ULC2</accession>
<dbReference type="SUPFAM" id="SSF47413">
    <property type="entry name" value="lambda repressor-like DNA-binding domains"/>
    <property type="match status" value="1"/>
</dbReference>
<geneLocation type="plasmid" evidence="2 3">
    <name>Cy782201</name>
</geneLocation>
<feature type="domain" description="HTH cro/C1-type" evidence="1">
    <location>
        <begin position="16"/>
        <end position="70"/>
    </location>
</feature>
<dbReference type="HOGENOM" id="CLU_066192_31_3_3"/>
<protein>
    <submittedName>
        <fullName evidence="2">Transcriptional regulator, XRE family</fullName>
    </submittedName>
</protein>
<organism evidence="2 3">
    <name type="scientific">Gloeothece verrucosa (strain PCC 7822)</name>
    <name type="common">Cyanothece sp. (strain PCC 7822)</name>
    <dbReference type="NCBI Taxonomy" id="497965"/>
    <lineage>
        <taxon>Bacteria</taxon>
        <taxon>Bacillati</taxon>
        <taxon>Cyanobacteriota</taxon>
        <taxon>Cyanophyceae</taxon>
        <taxon>Oscillatoriophycideae</taxon>
        <taxon>Chroococcales</taxon>
        <taxon>Aphanothecaceae</taxon>
        <taxon>Gloeothece</taxon>
        <taxon>Gloeothece verrucosa</taxon>
    </lineage>
</organism>
<dbReference type="InterPro" id="IPR001387">
    <property type="entry name" value="Cro/C1-type_HTH"/>
</dbReference>
<dbReference type="Proteomes" id="UP000008206">
    <property type="component" value="Plasmid Cy782201"/>
</dbReference>